<dbReference type="PANTHER" id="PTHR32182">
    <property type="entry name" value="DNA REPLICATION AND REPAIR PROTEIN RECF"/>
    <property type="match status" value="1"/>
</dbReference>
<gene>
    <name evidence="3" type="ORF">SBD_6223</name>
</gene>
<dbReference type="GeneID" id="96271613"/>
<feature type="domain" description="Endonuclease GajA/Old nuclease/RecF-like AAA" evidence="2">
    <location>
        <begin position="1"/>
        <end position="60"/>
    </location>
</feature>
<dbReference type="InterPro" id="IPR027417">
    <property type="entry name" value="P-loop_NTPase"/>
</dbReference>
<dbReference type="Proteomes" id="UP000030760">
    <property type="component" value="Unassembled WGS sequence"/>
</dbReference>
<feature type="domain" description="Endonuclease GajA/Old nuclease/RecF-like AAA" evidence="2">
    <location>
        <begin position="362"/>
        <end position="439"/>
    </location>
</feature>
<dbReference type="InterPro" id="IPR041685">
    <property type="entry name" value="AAA_GajA/Old/RecF-like"/>
</dbReference>
<keyword evidence="1" id="KW-0742">SOS response</keyword>
<dbReference type="PANTHER" id="PTHR32182:SF25">
    <property type="entry name" value="SLR1056 PROTEIN"/>
    <property type="match status" value="1"/>
</dbReference>
<dbReference type="Gene3D" id="3.40.50.300">
    <property type="entry name" value="P-loop containing nucleotide triphosphate hydrolases"/>
    <property type="match status" value="2"/>
</dbReference>
<evidence type="ECO:0000313" key="4">
    <source>
        <dbReference type="Proteomes" id="UP000030760"/>
    </source>
</evidence>
<sequence>MRLHSVEFENYRRFRQKCSLIVDDPIVALVGPNEAGKTSILNAITKGVDKNSFDVNDISQGVADVGPNPLATFKFLLEDDDLAIISEIPHSETPKWLFVKQSAGRRSLTLSPMPGRDPEEGKKVQDLIQLAISNGRVAGKGEEERGSGLSSQDPIHRVLIRLQRDLSGFESIKTRPLSPGKLESVDLTLQYLGVVVHGNAEAFIGDPNANAQITADFLREVNGIERGKYAQAPMKELARELSSLKTSLSANPPANAIMLALMARIPKIVKFTEEDRALPGSFDLSQGEMPRCLSSLLRLARLDGAVLTEAVLNDQHLKVAELADQANLALREAFQAWRQDAVWPSLYISNQKLHILVRAAHGTAYTDLRDRSEGFRQFIALVACVNAARYWEKDHDGGVIVVIDEAENHLHYDAQADLIDVFTKQRIVKQIIYSTHSAGCLPEDIGTGVRVVHPIPGTSTSVIRNWFWSEGAGFSPLLISMGAASLAFASVRRVVMTEGPSDMLLLPSLLREATGLVSLGYQVAPGLSEISPRLAGELDLEAARSCFLMDGDPGGTALSRKLQESGVPEARILFLGGEKSGLALEDLIDGDVYRACVNELLDGNGNKIPEAFELPSGSRHSAVKSWCEQRDISVPGKRLLRLNS</sequence>
<name>M3DA24_9ACTN</name>
<dbReference type="EMBL" id="KB405094">
    <property type="protein sequence ID" value="EMF53147.1"/>
    <property type="molecule type" value="Genomic_DNA"/>
</dbReference>
<dbReference type="GO" id="GO:0006302">
    <property type="term" value="P:double-strand break repair"/>
    <property type="evidence" value="ECO:0007669"/>
    <property type="project" value="TreeGrafter"/>
</dbReference>
<evidence type="ECO:0000313" key="3">
    <source>
        <dbReference type="EMBL" id="EMF53147.1"/>
    </source>
</evidence>
<dbReference type="Pfam" id="PF13175">
    <property type="entry name" value="AAA_15"/>
    <property type="match status" value="2"/>
</dbReference>
<evidence type="ECO:0000256" key="1">
    <source>
        <dbReference type="ARBA" id="ARBA00023236"/>
    </source>
</evidence>
<dbReference type="GO" id="GO:0009432">
    <property type="term" value="P:SOS response"/>
    <property type="evidence" value="ECO:0007669"/>
    <property type="project" value="UniProtKB-KW"/>
</dbReference>
<reference evidence="4" key="1">
    <citation type="journal article" date="2013" name="Genome Announc.">
        <title>Draft Genome Sequence of Streptomyces bottropensis ATCC 25435, a Bottromycin-Producing Actinomycete.</title>
        <authorList>
            <person name="Zhang H."/>
            <person name="Zhou W."/>
            <person name="Zhuang Y."/>
            <person name="Liang X."/>
            <person name="Liu T."/>
        </authorList>
    </citation>
    <scope>NUCLEOTIDE SEQUENCE [LARGE SCALE GENOMIC DNA]</scope>
    <source>
        <strain evidence="4">ATCC 25435</strain>
    </source>
</reference>
<protein>
    <recommendedName>
        <fullName evidence="2">Endonuclease GajA/Old nuclease/RecF-like AAA domain-containing protein</fullName>
    </recommendedName>
</protein>
<dbReference type="RefSeq" id="WP_005483809.1">
    <property type="nucleotide sequence ID" value="NZ_KB405094.1"/>
</dbReference>
<evidence type="ECO:0000259" key="2">
    <source>
        <dbReference type="Pfam" id="PF13175"/>
    </source>
</evidence>
<dbReference type="SUPFAM" id="SSF52540">
    <property type="entry name" value="P-loop containing nucleoside triphosphate hydrolases"/>
    <property type="match status" value="1"/>
</dbReference>
<dbReference type="AlphaFoldDB" id="M3DA24"/>
<keyword evidence="1" id="KW-0227">DNA damage</keyword>
<dbReference type="GO" id="GO:0000731">
    <property type="term" value="P:DNA synthesis involved in DNA repair"/>
    <property type="evidence" value="ECO:0007669"/>
    <property type="project" value="TreeGrafter"/>
</dbReference>
<accession>M3DA24</accession>
<organism evidence="3 4">
    <name type="scientific">Streptomyces bottropensis ATCC 25435</name>
    <dbReference type="NCBI Taxonomy" id="1054862"/>
    <lineage>
        <taxon>Bacteria</taxon>
        <taxon>Bacillati</taxon>
        <taxon>Actinomycetota</taxon>
        <taxon>Actinomycetes</taxon>
        <taxon>Kitasatosporales</taxon>
        <taxon>Streptomycetaceae</taxon>
        <taxon>Streptomyces</taxon>
    </lineage>
</organism>
<proteinExistence type="predicted"/>